<dbReference type="InterPro" id="IPR036396">
    <property type="entry name" value="Cyt_P450_sf"/>
</dbReference>
<keyword evidence="10 13" id="KW-0408">Iron</keyword>
<evidence type="ECO:0000256" key="5">
    <source>
        <dbReference type="ARBA" id="ARBA00022617"/>
    </source>
</evidence>
<dbReference type="PRINTS" id="PR00385">
    <property type="entry name" value="P450"/>
</dbReference>
<dbReference type="InterPro" id="IPR001128">
    <property type="entry name" value="Cyt_P450"/>
</dbReference>
<evidence type="ECO:0000256" key="9">
    <source>
        <dbReference type="ARBA" id="ARBA00023002"/>
    </source>
</evidence>
<keyword evidence="9" id="KW-0560">Oxidoreductase</keyword>
<proteinExistence type="inferred from homology"/>
<dbReference type="FunFam" id="1.10.630.10:FF:000042">
    <property type="entry name" value="Cytochrome P450"/>
    <property type="match status" value="1"/>
</dbReference>
<keyword evidence="16" id="KW-1185">Reference proteome</keyword>
<dbReference type="Proteomes" id="UP001152759">
    <property type="component" value="Chromosome 8"/>
</dbReference>
<dbReference type="KEGG" id="btab:109030245"/>
<dbReference type="InterPro" id="IPR002401">
    <property type="entry name" value="Cyt_P450_E_grp-I"/>
</dbReference>
<dbReference type="PRINTS" id="PR00463">
    <property type="entry name" value="EP450I"/>
</dbReference>
<evidence type="ECO:0000313" key="15">
    <source>
        <dbReference type="EMBL" id="CAH0394800.1"/>
    </source>
</evidence>
<keyword evidence="14" id="KW-0812">Transmembrane</keyword>
<evidence type="ECO:0000256" key="4">
    <source>
        <dbReference type="ARBA" id="ARBA00010617"/>
    </source>
</evidence>
<feature type="binding site" description="axial binding residue" evidence="13">
    <location>
        <position position="481"/>
    </location>
    <ligand>
        <name>heme</name>
        <dbReference type="ChEBI" id="CHEBI:30413"/>
    </ligand>
    <ligandPart>
        <name>Fe</name>
        <dbReference type="ChEBI" id="CHEBI:18248"/>
    </ligandPart>
</feature>
<evidence type="ECO:0000256" key="12">
    <source>
        <dbReference type="ARBA" id="ARBA00023136"/>
    </source>
</evidence>
<evidence type="ECO:0000256" key="6">
    <source>
        <dbReference type="ARBA" id="ARBA00022723"/>
    </source>
</evidence>
<dbReference type="InterPro" id="IPR050476">
    <property type="entry name" value="Insect_CytP450_Detox"/>
</dbReference>
<comment type="cofactor">
    <cofactor evidence="1 13">
        <name>heme</name>
        <dbReference type="ChEBI" id="CHEBI:30413"/>
    </cofactor>
</comment>
<dbReference type="GO" id="GO:0004497">
    <property type="term" value="F:monooxygenase activity"/>
    <property type="evidence" value="ECO:0007669"/>
    <property type="project" value="UniProtKB-KW"/>
</dbReference>
<comment type="subcellular location">
    <subcellularLocation>
        <location evidence="3">Endoplasmic reticulum membrane</location>
        <topology evidence="3">Peripheral membrane protein</topology>
    </subcellularLocation>
    <subcellularLocation>
        <location evidence="2">Microsome membrane</location>
        <topology evidence="2">Peripheral membrane protein</topology>
    </subcellularLocation>
</comment>
<dbReference type="PANTHER" id="PTHR24292">
    <property type="entry name" value="CYTOCHROME P450"/>
    <property type="match status" value="1"/>
</dbReference>
<evidence type="ECO:0000256" key="1">
    <source>
        <dbReference type="ARBA" id="ARBA00001971"/>
    </source>
</evidence>
<dbReference type="SUPFAM" id="SSF48264">
    <property type="entry name" value="Cytochrome P450"/>
    <property type="match status" value="1"/>
</dbReference>
<reference evidence="15" key="1">
    <citation type="submission" date="2021-12" db="EMBL/GenBank/DDBJ databases">
        <authorList>
            <person name="King R."/>
        </authorList>
    </citation>
    <scope>NUCLEOTIDE SEQUENCE</scope>
</reference>
<evidence type="ECO:0000256" key="14">
    <source>
        <dbReference type="SAM" id="Phobius"/>
    </source>
</evidence>
<evidence type="ECO:0000256" key="11">
    <source>
        <dbReference type="ARBA" id="ARBA00023033"/>
    </source>
</evidence>
<evidence type="ECO:0000256" key="2">
    <source>
        <dbReference type="ARBA" id="ARBA00004174"/>
    </source>
</evidence>
<keyword evidence="7" id="KW-0256">Endoplasmic reticulum</keyword>
<accession>A0A9P0AKJ9</accession>
<evidence type="ECO:0000256" key="7">
    <source>
        <dbReference type="ARBA" id="ARBA00022824"/>
    </source>
</evidence>
<feature type="transmembrane region" description="Helical" evidence="14">
    <location>
        <begin position="6"/>
        <end position="29"/>
    </location>
</feature>
<dbReference type="GO" id="GO:0005789">
    <property type="term" value="C:endoplasmic reticulum membrane"/>
    <property type="evidence" value="ECO:0007669"/>
    <property type="project" value="UniProtKB-SubCell"/>
</dbReference>
<dbReference type="GO" id="GO:0005506">
    <property type="term" value="F:iron ion binding"/>
    <property type="evidence" value="ECO:0007669"/>
    <property type="project" value="InterPro"/>
</dbReference>
<keyword evidence="11" id="KW-0503">Monooxygenase</keyword>
<dbReference type="GO" id="GO:0016705">
    <property type="term" value="F:oxidoreductase activity, acting on paired donors, with incorporation or reduction of molecular oxygen"/>
    <property type="evidence" value="ECO:0007669"/>
    <property type="project" value="InterPro"/>
</dbReference>
<keyword evidence="5 13" id="KW-0349">Heme</keyword>
<protein>
    <recommendedName>
        <fullName evidence="17">Cytochrome P450</fullName>
    </recommendedName>
</protein>
<dbReference type="CDD" id="cd11056">
    <property type="entry name" value="CYP6-like"/>
    <property type="match status" value="1"/>
</dbReference>
<dbReference type="Gene3D" id="1.10.630.10">
    <property type="entry name" value="Cytochrome P450"/>
    <property type="match status" value="1"/>
</dbReference>
<evidence type="ECO:0000313" key="16">
    <source>
        <dbReference type="Proteomes" id="UP001152759"/>
    </source>
</evidence>
<name>A0A9P0AKJ9_BEMTA</name>
<organism evidence="15 16">
    <name type="scientific">Bemisia tabaci</name>
    <name type="common">Sweetpotato whitefly</name>
    <name type="synonym">Aleurodes tabaci</name>
    <dbReference type="NCBI Taxonomy" id="7038"/>
    <lineage>
        <taxon>Eukaryota</taxon>
        <taxon>Metazoa</taxon>
        <taxon>Ecdysozoa</taxon>
        <taxon>Arthropoda</taxon>
        <taxon>Hexapoda</taxon>
        <taxon>Insecta</taxon>
        <taxon>Pterygota</taxon>
        <taxon>Neoptera</taxon>
        <taxon>Paraneoptera</taxon>
        <taxon>Hemiptera</taxon>
        <taxon>Sternorrhyncha</taxon>
        <taxon>Aleyrodoidea</taxon>
        <taxon>Aleyrodidae</taxon>
        <taxon>Aleyrodinae</taxon>
        <taxon>Bemisia</taxon>
    </lineage>
</organism>
<evidence type="ECO:0000256" key="8">
    <source>
        <dbReference type="ARBA" id="ARBA00022848"/>
    </source>
</evidence>
<evidence type="ECO:0000256" key="10">
    <source>
        <dbReference type="ARBA" id="ARBA00023004"/>
    </source>
</evidence>
<dbReference type="AlphaFoldDB" id="A0A9P0AKJ9"/>
<comment type="similarity">
    <text evidence="4">Belongs to the cytochrome P450 family.</text>
</comment>
<dbReference type="PANTHER" id="PTHR24292:SF54">
    <property type="entry name" value="CYP9F3-RELATED"/>
    <property type="match status" value="1"/>
</dbReference>
<sequence length="539" mass="61764">MFSLLNFLPSVTTVILTISSLSLYVIYFLKKRYTHWERRGVPHVRPIALFFGNTKDLALQRVPNAFVFQRIYNELEGHDFGGFYQMFKPAIMLRDPDLIRTVLIKNFSQFHDRFSIIDEKLDPLSNHLLNLAGQRWKNVRYKLTPTFSSGKLKSMQDLMQGCIHELADYLSRCVSDVQNLRELMAKFTTDVIGSCAFGLNCNSIRDENSEFRRIGRLIFKPSKRIRIRNMLRSLGPKLITLLRLKSVHPEVEDFFMSVLKEAVKYRESSALKRNDFLQLLINIQTEEKKQMESNGCHQSVTSNGVSNGIQNGNACTTTNNPKDILFTDSVVASNAFVFFVAGFETIAMTLSYCLYELALNPEICEKLKDEVDSVKEAHDGNLDFDSMKELEYMDAVLAETLRKYPPASILIRRCNEAFCVPGTSVVIEEGTGVYVPVYGLHHDPQFFPEPERFIPERFSQENKHTIVPGSYLPYGDGPRICIGMRFAQYEMKSVLSYLVSNFTFHPCEKTVVPLNYDPRSGLLTPLDGVWVRLQRRSNP</sequence>
<dbReference type="Pfam" id="PF00067">
    <property type="entry name" value="p450"/>
    <property type="match status" value="2"/>
</dbReference>
<dbReference type="EMBL" id="OU963869">
    <property type="protein sequence ID" value="CAH0394800.1"/>
    <property type="molecule type" value="Genomic_DNA"/>
</dbReference>
<gene>
    <name evidence="15" type="ORF">BEMITA_LOCUS13058</name>
</gene>
<keyword evidence="12 14" id="KW-0472">Membrane</keyword>
<evidence type="ECO:0008006" key="17">
    <source>
        <dbReference type="Google" id="ProtNLM"/>
    </source>
</evidence>
<dbReference type="GO" id="GO:0020037">
    <property type="term" value="F:heme binding"/>
    <property type="evidence" value="ECO:0007669"/>
    <property type="project" value="InterPro"/>
</dbReference>
<evidence type="ECO:0000256" key="13">
    <source>
        <dbReference type="PIRSR" id="PIRSR602401-1"/>
    </source>
</evidence>
<keyword evidence="8" id="KW-0492">Microsome</keyword>
<keyword evidence="14" id="KW-1133">Transmembrane helix</keyword>
<keyword evidence="6 13" id="KW-0479">Metal-binding</keyword>
<evidence type="ECO:0000256" key="3">
    <source>
        <dbReference type="ARBA" id="ARBA00004406"/>
    </source>
</evidence>